<dbReference type="Gene3D" id="3.40.50.620">
    <property type="entry name" value="HUPs"/>
    <property type="match status" value="1"/>
</dbReference>
<feature type="binding site" evidence="2">
    <location>
        <position position="7"/>
    </location>
    <ligand>
        <name>Zn(2+)</name>
        <dbReference type="ChEBI" id="CHEBI:29105"/>
        <label>1</label>
    </ligand>
</feature>
<dbReference type="GO" id="GO:0005524">
    <property type="term" value="F:ATP binding"/>
    <property type="evidence" value="ECO:0007669"/>
    <property type="project" value="UniProtKB-KW"/>
</dbReference>
<feature type="binding site" evidence="3">
    <location>
        <position position="83"/>
    </location>
    <ligand>
        <name>ATP</name>
        <dbReference type="ChEBI" id="CHEBI:30616"/>
    </ligand>
</feature>
<dbReference type="InterPro" id="IPR014729">
    <property type="entry name" value="Rossmann-like_a/b/a_fold"/>
</dbReference>
<keyword evidence="2" id="KW-0479">Metal-binding</keyword>
<organism evidence="5 6">
    <name type="scientific">Candidatus Iainarchaeum sp</name>
    <dbReference type="NCBI Taxonomy" id="3101447"/>
    <lineage>
        <taxon>Archaea</taxon>
        <taxon>Candidatus Iainarchaeota</taxon>
        <taxon>Candidatus Iainarchaeia</taxon>
        <taxon>Candidatus Iainarchaeales</taxon>
        <taxon>Candidatus Iainarchaeaceae</taxon>
        <taxon>Candidatus Iainarchaeum</taxon>
    </lineage>
</organism>
<dbReference type="SUPFAM" id="SSF52402">
    <property type="entry name" value="Adenine nucleotide alpha hydrolases-like"/>
    <property type="match status" value="1"/>
</dbReference>
<accession>A0A7J4IY00</accession>
<evidence type="ECO:0000256" key="3">
    <source>
        <dbReference type="PIRSR" id="PIRSR004976-51"/>
    </source>
</evidence>
<feature type="domain" description="tRNA(Ile)-lysidine/2-thiocytidine synthase N-terminal" evidence="4">
    <location>
        <begin position="50"/>
        <end position="247"/>
    </location>
</feature>
<dbReference type="GO" id="GO:0000049">
    <property type="term" value="F:tRNA binding"/>
    <property type="evidence" value="ECO:0007669"/>
    <property type="project" value="InterPro"/>
</dbReference>
<keyword evidence="2" id="KW-0862">Zinc</keyword>
<dbReference type="GO" id="GO:0002144">
    <property type="term" value="C:cytosolic tRNA wobble base thiouridylase complex"/>
    <property type="evidence" value="ECO:0007669"/>
    <property type="project" value="TreeGrafter"/>
</dbReference>
<evidence type="ECO:0000256" key="2">
    <source>
        <dbReference type="PIRSR" id="PIRSR004976-50"/>
    </source>
</evidence>
<gene>
    <name evidence="5" type="ORF">HA237_00580</name>
</gene>
<evidence type="ECO:0000256" key="1">
    <source>
        <dbReference type="ARBA" id="ARBA00022679"/>
    </source>
</evidence>
<evidence type="ECO:0000313" key="5">
    <source>
        <dbReference type="EMBL" id="HIH07846.1"/>
    </source>
</evidence>
<keyword evidence="3" id="KW-0067">ATP-binding</keyword>
<keyword evidence="3" id="KW-0547">Nucleotide-binding</keyword>
<feature type="binding site" evidence="2">
    <location>
        <position position="286"/>
    </location>
    <ligand>
        <name>Zn(2+)</name>
        <dbReference type="ChEBI" id="CHEBI:29105"/>
        <label>2</label>
    </ligand>
</feature>
<dbReference type="PANTHER" id="PTHR11807">
    <property type="entry name" value="ATPASES OF THE PP SUPERFAMILY-RELATED"/>
    <property type="match status" value="1"/>
</dbReference>
<evidence type="ECO:0000313" key="6">
    <source>
        <dbReference type="Proteomes" id="UP000577419"/>
    </source>
</evidence>
<dbReference type="Proteomes" id="UP000577419">
    <property type="component" value="Unassembled WGS sequence"/>
</dbReference>
<proteinExistence type="predicted"/>
<dbReference type="GO" id="GO:0046872">
    <property type="term" value="F:metal ion binding"/>
    <property type="evidence" value="ECO:0007669"/>
    <property type="project" value="UniProtKB-KW"/>
</dbReference>
<feature type="binding site" evidence="2">
    <location>
        <position position="26"/>
    </location>
    <ligand>
        <name>Zn(2+)</name>
        <dbReference type="ChEBI" id="CHEBI:29105"/>
        <label>1</label>
    </ligand>
</feature>
<dbReference type="InterPro" id="IPR035107">
    <property type="entry name" value="tRNA_thiolation_TtcA_Ctu1"/>
</dbReference>
<dbReference type="GO" id="GO:0016740">
    <property type="term" value="F:transferase activity"/>
    <property type="evidence" value="ECO:0007669"/>
    <property type="project" value="UniProtKB-KW"/>
</dbReference>
<sequence length="329" mass="36927">MVSCERCSKEAKMLLPYGPHNFCEEHFLYFFENRVRRTTRKHGMVKAGEKIAVGVSGGKDSATTLYLLHKMFSRVNEIEAVMIDEGIPGYRDKALAEGKALCKELCIAFTVYSYKKELAVSMEEVKEKIDLNSGLGSTCSFCGVFRRHLLNKGAVDVGADRIATGHNLDDEVQSICMNFFDNDFSRMARLGAVVGSNGIKGLVPRIKPLYESPEKEVIAFAALKELPHYSDECCPFSSQAKRNYFREMLNKMEANLPGTKFSVLRSFEQLKPLLEKTAEHGKARYCERCGNATTTSTCTVCLKLDQLILEKKVAKKQKEKTLTCATTKY</sequence>
<dbReference type="AlphaFoldDB" id="A0A7J4IY00"/>
<evidence type="ECO:0000259" key="4">
    <source>
        <dbReference type="Pfam" id="PF01171"/>
    </source>
</evidence>
<dbReference type="Pfam" id="PF01171">
    <property type="entry name" value="ATP_bind_3"/>
    <property type="match status" value="1"/>
</dbReference>
<feature type="binding site" evidence="2">
    <location>
        <position position="301"/>
    </location>
    <ligand>
        <name>Zn(2+)</name>
        <dbReference type="ChEBI" id="CHEBI:29105"/>
        <label>2</label>
    </ligand>
</feature>
<feature type="binding site" evidence="2">
    <location>
        <position position="298"/>
    </location>
    <ligand>
        <name>Zn(2+)</name>
        <dbReference type="ChEBI" id="CHEBI:29105"/>
        <label>2</label>
    </ligand>
</feature>
<dbReference type="EMBL" id="DUFG01000004">
    <property type="protein sequence ID" value="HIH07846.1"/>
    <property type="molecule type" value="Genomic_DNA"/>
</dbReference>
<feature type="binding site" evidence="3">
    <location>
        <position position="170"/>
    </location>
    <ligand>
        <name>ATP</name>
        <dbReference type="ChEBI" id="CHEBI:30616"/>
    </ligand>
</feature>
<feature type="binding site" evidence="3">
    <location>
        <begin position="54"/>
        <end position="56"/>
    </location>
    <ligand>
        <name>ATP</name>
        <dbReference type="ChEBI" id="CHEBI:30616"/>
    </ligand>
</feature>
<protein>
    <submittedName>
        <fullName evidence="5">TIGR00269 family protein</fullName>
    </submittedName>
</protein>
<keyword evidence="1" id="KW-0808">Transferase</keyword>
<name>A0A7J4IY00_9ARCH</name>
<dbReference type="InterPro" id="IPR000541">
    <property type="entry name" value="Ncs6/Tuc1/Ctu1"/>
</dbReference>
<feature type="binding site" evidence="2">
    <location>
        <position position="4"/>
    </location>
    <ligand>
        <name>Zn(2+)</name>
        <dbReference type="ChEBI" id="CHEBI:29105"/>
        <label>1</label>
    </ligand>
</feature>
<feature type="binding site" evidence="2">
    <location>
        <position position="23"/>
    </location>
    <ligand>
        <name>Zn(2+)</name>
        <dbReference type="ChEBI" id="CHEBI:29105"/>
        <label>1</label>
    </ligand>
</feature>
<dbReference type="GO" id="GO:0002143">
    <property type="term" value="P:tRNA wobble position uridine thiolation"/>
    <property type="evidence" value="ECO:0007669"/>
    <property type="project" value="TreeGrafter"/>
</dbReference>
<feature type="binding site" evidence="2">
    <location>
        <position position="289"/>
    </location>
    <ligand>
        <name>Zn(2+)</name>
        <dbReference type="ChEBI" id="CHEBI:29105"/>
        <label>2</label>
    </ligand>
</feature>
<feature type="binding site" evidence="3">
    <location>
        <position position="60"/>
    </location>
    <ligand>
        <name>ATP</name>
        <dbReference type="ChEBI" id="CHEBI:30616"/>
    </ligand>
</feature>
<dbReference type="PANTHER" id="PTHR11807:SF12">
    <property type="entry name" value="CYTOPLASMIC TRNA 2-THIOLATION PROTEIN 1"/>
    <property type="match status" value="1"/>
</dbReference>
<dbReference type="PIRSF" id="PIRSF004976">
    <property type="entry name" value="ATPase_YdaO"/>
    <property type="match status" value="1"/>
</dbReference>
<feature type="binding site" evidence="3">
    <location>
        <position position="165"/>
    </location>
    <ligand>
        <name>ATP</name>
        <dbReference type="ChEBI" id="CHEBI:30616"/>
    </ligand>
</feature>
<dbReference type="InterPro" id="IPR011063">
    <property type="entry name" value="TilS/TtcA_N"/>
</dbReference>
<dbReference type="NCBIfam" id="TIGR00269">
    <property type="entry name" value="TIGR00269 family protein"/>
    <property type="match status" value="1"/>
</dbReference>
<comment type="caution">
    <text evidence="5">The sequence shown here is derived from an EMBL/GenBank/DDBJ whole genome shotgun (WGS) entry which is preliminary data.</text>
</comment>
<reference evidence="6" key="1">
    <citation type="journal article" date="2020" name="bioRxiv">
        <title>A rank-normalized archaeal taxonomy based on genome phylogeny resolves widespread incomplete and uneven classifications.</title>
        <authorList>
            <person name="Rinke C."/>
            <person name="Chuvochina M."/>
            <person name="Mussig A.J."/>
            <person name="Chaumeil P.-A."/>
            <person name="Waite D.W."/>
            <person name="Whitman W.B."/>
            <person name="Parks D.H."/>
            <person name="Hugenholtz P."/>
        </authorList>
    </citation>
    <scope>NUCLEOTIDE SEQUENCE [LARGE SCALE GENOMIC DNA]</scope>
</reference>